<dbReference type="Proteomes" id="UP000077734">
    <property type="component" value="Unassembled WGS sequence"/>
</dbReference>
<organism evidence="1 2">
    <name type="scientific">Methylomonas koyamae</name>
    <dbReference type="NCBI Taxonomy" id="702114"/>
    <lineage>
        <taxon>Bacteria</taxon>
        <taxon>Pseudomonadati</taxon>
        <taxon>Pseudomonadota</taxon>
        <taxon>Gammaproteobacteria</taxon>
        <taxon>Methylococcales</taxon>
        <taxon>Methylococcaceae</taxon>
        <taxon>Methylomonas</taxon>
    </lineage>
</organism>
<proteinExistence type="predicted"/>
<gene>
    <name evidence="1" type="ORF">A1356_14130</name>
</gene>
<evidence type="ECO:0000313" key="2">
    <source>
        <dbReference type="Proteomes" id="UP000077734"/>
    </source>
</evidence>
<evidence type="ECO:0000313" key="1">
    <source>
        <dbReference type="EMBL" id="OAI25120.1"/>
    </source>
</evidence>
<dbReference type="EMBL" id="LUUL01000083">
    <property type="protein sequence ID" value="OAI25120.1"/>
    <property type="molecule type" value="Genomic_DNA"/>
</dbReference>
<dbReference type="AlphaFoldDB" id="A0AA91DBH4"/>
<name>A0AA91DBH4_9GAMM</name>
<sequence length="74" mass="8719">MIIMSMFYKSVDHYLYPKEVAWLQIHRKAMGIAMAQYEIVHKLKLHQDTGSNVTRILADSRKSPKRPFDLFVKP</sequence>
<keyword evidence="2" id="KW-1185">Reference proteome</keyword>
<comment type="caution">
    <text evidence="1">The sequence shown here is derived from an EMBL/GenBank/DDBJ whole genome shotgun (WGS) entry which is preliminary data.</text>
</comment>
<reference evidence="1 2" key="1">
    <citation type="submission" date="2016-03" db="EMBL/GenBank/DDBJ databases">
        <authorList>
            <person name="Heylen K."/>
            <person name="De Vos P."/>
            <person name="Vekeman B."/>
        </authorList>
    </citation>
    <scope>NUCLEOTIDE SEQUENCE [LARGE SCALE GENOMIC DNA]</scope>
    <source>
        <strain evidence="1 2">R-49807</strain>
    </source>
</reference>
<accession>A0AA91DBH4</accession>
<protein>
    <submittedName>
        <fullName evidence="1">Uncharacterized protein</fullName>
    </submittedName>
</protein>